<keyword evidence="4 8" id="KW-0812">Transmembrane</keyword>
<dbReference type="InterPro" id="IPR036942">
    <property type="entry name" value="Beta-barrel_TonB_sf"/>
</dbReference>
<evidence type="ECO:0000256" key="1">
    <source>
        <dbReference type="ARBA" id="ARBA00004571"/>
    </source>
</evidence>
<keyword evidence="2 8" id="KW-0813">Transport</keyword>
<keyword evidence="3 8" id="KW-1134">Transmembrane beta strand</keyword>
<evidence type="ECO:0000313" key="12">
    <source>
        <dbReference type="Proteomes" id="UP001241110"/>
    </source>
</evidence>
<dbReference type="Pfam" id="PF13715">
    <property type="entry name" value="CarbopepD_reg_2"/>
    <property type="match status" value="1"/>
</dbReference>
<comment type="caution">
    <text evidence="11">The sequence shown here is derived from an EMBL/GenBank/DDBJ whole genome shotgun (WGS) entry which is preliminary data.</text>
</comment>
<dbReference type="Gene3D" id="2.40.170.20">
    <property type="entry name" value="TonB-dependent receptor, beta-barrel domain"/>
    <property type="match status" value="1"/>
</dbReference>
<dbReference type="Gene3D" id="2.170.130.10">
    <property type="entry name" value="TonB-dependent receptor, plug domain"/>
    <property type="match status" value="1"/>
</dbReference>
<dbReference type="InterPro" id="IPR008969">
    <property type="entry name" value="CarboxyPept-like_regulatory"/>
</dbReference>
<dbReference type="Gene3D" id="2.60.40.1120">
    <property type="entry name" value="Carboxypeptidase-like, regulatory domain"/>
    <property type="match status" value="1"/>
</dbReference>
<dbReference type="PROSITE" id="PS52016">
    <property type="entry name" value="TONB_DEPENDENT_REC_3"/>
    <property type="match status" value="1"/>
</dbReference>
<dbReference type="InterPro" id="IPR023996">
    <property type="entry name" value="TonB-dep_OMP_SusC/RagA"/>
</dbReference>
<reference evidence="11" key="1">
    <citation type="submission" date="2023-05" db="EMBL/GenBank/DDBJ databases">
        <authorList>
            <person name="Zhang X."/>
        </authorList>
    </citation>
    <scope>NUCLEOTIDE SEQUENCE</scope>
    <source>
        <strain evidence="11">YF14B1</strain>
    </source>
</reference>
<protein>
    <submittedName>
        <fullName evidence="11">SusC/RagA family TonB-linked outer membrane protein</fullName>
    </submittedName>
</protein>
<dbReference type="Proteomes" id="UP001241110">
    <property type="component" value="Unassembled WGS sequence"/>
</dbReference>
<dbReference type="Pfam" id="PF07715">
    <property type="entry name" value="Plug"/>
    <property type="match status" value="1"/>
</dbReference>
<dbReference type="NCBIfam" id="TIGR04056">
    <property type="entry name" value="OMP_RagA_SusC"/>
    <property type="match status" value="1"/>
</dbReference>
<dbReference type="NCBIfam" id="TIGR04057">
    <property type="entry name" value="SusC_RagA_signa"/>
    <property type="match status" value="1"/>
</dbReference>
<dbReference type="GO" id="GO:0015344">
    <property type="term" value="F:siderophore uptake transmembrane transporter activity"/>
    <property type="evidence" value="ECO:0007669"/>
    <property type="project" value="TreeGrafter"/>
</dbReference>
<dbReference type="InterPro" id="IPR023997">
    <property type="entry name" value="TonB-dep_OMP_SusC/RagA_CS"/>
</dbReference>
<evidence type="ECO:0000256" key="5">
    <source>
        <dbReference type="ARBA" id="ARBA00022729"/>
    </source>
</evidence>
<keyword evidence="7 8" id="KW-0998">Cell outer membrane</keyword>
<sequence>MKKLLSFLMLFLLSIGALFAQDRTITGKVTDATDGTPIPGVNILIKGSTSGTTTNNEGNYTLQSVPSGATLVFSFIGFQNQEIASANQSVINVQLQSDTKQLNEVVVTAIGIERDKKALGYSVQQIKSDELGENKTNLLNSLAGKIAGAQITSSTGAPGASVNIVLRGYTSINGNNQPLFVIDGVPFNNDVNNTESSLGGVANSNRAIDINPDDIASVSVLKGPAAAALYGIQASNGAIVITTKRGSNTQGKVSVDFSSSVAITQANKFPELSTTYTQGSGGVYQGPETGQGRSWGPKISDLVFDGSTDYPYDKNGKLVLKTGNPNGKSAITYDPLGQFYRNGLVANNSISISAGNEKNSIRFAIADQRNKGIAPNTRYDRTSVRLTGDSKLTNQLSMGASFNYVLSSGKRAQQGSNTSGIELGLYRSPINFDNSNGNSNPKDSSAYYLPDGTQRAYRAGGIYDNPYWVVNNNLFEDNVNRFFGSLEFKYDPVRWLNITYRIGADAYTDKREQPFALGSAAYPAGRIIQDAYLYRHINSDLLVTFKHKIGDNINLSLLLGQNIYTRRYENLLQIGDEFNFPGFIQMGNATTIQASQYLGKYRRVGYFGAFNIDYLNMIFLELTGRADKTSTLPLDNNTFFYPSARLSFAFSELAALKDNSVLSYGKLRAAYAVVGNDALTPLGYYPLRTTYYQVSSATAYQIADGWTNGVSFPINGVSAFTYGDAYKNSSIKPEYTKNLELGLELRFLKNRLGLDITYYNQKSSDQLLSVPVSNTTGYSSVYLNAGDITNKGIEIVLNATPIKTDQFSWNLTVNWAKNKSMVEKLAPGIDNVFLNGFTGGSTRAIAGQPFGSLYGYKFKRDANGGYIVNDNPNAGAGVYGFPEIEDKAGVIGNTIPDWRAGITNSFTYKGFTLSALFDIKKGGDIWNGTRGALVTFGRAKETDNRGEEIIWQGTKASDGSTNDIKVPLNQAWYTGNGGGFGSEAKQFVEDASWVRLREASLGYTFRSLGKTPFKSINISVFGTNLWLHTKYKGVDPETNLTGAGNAQGLDYFQGPNTRSFGISLKAGI</sequence>
<feature type="signal peptide" evidence="9">
    <location>
        <begin position="1"/>
        <end position="20"/>
    </location>
</feature>
<gene>
    <name evidence="11" type="ORF">QNI16_04920</name>
</gene>
<dbReference type="PANTHER" id="PTHR30069:SF29">
    <property type="entry name" value="HEMOGLOBIN AND HEMOGLOBIN-HAPTOGLOBIN-BINDING PROTEIN 1-RELATED"/>
    <property type="match status" value="1"/>
</dbReference>
<accession>A0AAE3QLY6</accession>
<evidence type="ECO:0000256" key="3">
    <source>
        <dbReference type="ARBA" id="ARBA00022452"/>
    </source>
</evidence>
<keyword evidence="6 8" id="KW-0472">Membrane</keyword>
<comment type="subcellular location">
    <subcellularLocation>
        <location evidence="1 8">Cell outer membrane</location>
        <topology evidence="1 8">Multi-pass membrane protein</topology>
    </subcellularLocation>
</comment>
<evidence type="ECO:0000259" key="10">
    <source>
        <dbReference type="Pfam" id="PF07715"/>
    </source>
</evidence>
<dbReference type="EMBL" id="JASJOS010000002">
    <property type="protein sequence ID" value="MDJ1479818.1"/>
    <property type="molecule type" value="Genomic_DNA"/>
</dbReference>
<proteinExistence type="inferred from homology"/>
<evidence type="ECO:0000256" key="9">
    <source>
        <dbReference type="SAM" id="SignalP"/>
    </source>
</evidence>
<dbReference type="SUPFAM" id="SSF56935">
    <property type="entry name" value="Porins"/>
    <property type="match status" value="1"/>
</dbReference>
<feature type="chain" id="PRO_5042122264" evidence="9">
    <location>
        <begin position="21"/>
        <end position="1068"/>
    </location>
</feature>
<dbReference type="InterPro" id="IPR037066">
    <property type="entry name" value="Plug_dom_sf"/>
</dbReference>
<organism evidence="11 12">
    <name type="scientific">Xanthocytophaga flava</name>
    <dbReference type="NCBI Taxonomy" id="3048013"/>
    <lineage>
        <taxon>Bacteria</taxon>
        <taxon>Pseudomonadati</taxon>
        <taxon>Bacteroidota</taxon>
        <taxon>Cytophagia</taxon>
        <taxon>Cytophagales</taxon>
        <taxon>Rhodocytophagaceae</taxon>
        <taxon>Xanthocytophaga</taxon>
    </lineage>
</organism>
<comment type="similarity">
    <text evidence="8">Belongs to the TonB-dependent receptor family.</text>
</comment>
<feature type="domain" description="TonB-dependent receptor plug" evidence="10">
    <location>
        <begin position="116"/>
        <end position="238"/>
    </location>
</feature>
<dbReference type="GO" id="GO:0009279">
    <property type="term" value="C:cell outer membrane"/>
    <property type="evidence" value="ECO:0007669"/>
    <property type="project" value="UniProtKB-SubCell"/>
</dbReference>
<evidence type="ECO:0000256" key="2">
    <source>
        <dbReference type="ARBA" id="ARBA00022448"/>
    </source>
</evidence>
<name>A0AAE3QLY6_9BACT</name>
<keyword evidence="5 9" id="KW-0732">Signal</keyword>
<dbReference type="SUPFAM" id="SSF49464">
    <property type="entry name" value="Carboxypeptidase regulatory domain-like"/>
    <property type="match status" value="1"/>
</dbReference>
<dbReference type="RefSeq" id="WP_313976310.1">
    <property type="nucleotide sequence ID" value="NZ_JASJOS010000002.1"/>
</dbReference>
<evidence type="ECO:0000256" key="6">
    <source>
        <dbReference type="ARBA" id="ARBA00023136"/>
    </source>
</evidence>
<evidence type="ECO:0000256" key="4">
    <source>
        <dbReference type="ARBA" id="ARBA00022692"/>
    </source>
</evidence>
<dbReference type="InterPro" id="IPR039426">
    <property type="entry name" value="TonB-dep_rcpt-like"/>
</dbReference>
<dbReference type="PANTHER" id="PTHR30069">
    <property type="entry name" value="TONB-DEPENDENT OUTER MEMBRANE RECEPTOR"/>
    <property type="match status" value="1"/>
</dbReference>
<evidence type="ECO:0000256" key="7">
    <source>
        <dbReference type="ARBA" id="ARBA00023237"/>
    </source>
</evidence>
<dbReference type="GO" id="GO:0044718">
    <property type="term" value="P:siderophore transmembrane transport"/>
    <property type="evidence" value="ECO:0007669"/>
    <property type="project" value="TreeGrafter"/>
</dbReference>
<evidence type="ECO:0000313" key="11">
    <source>
        <dbReference type="EMBL" id="MDJ1479818.1"/>
    </source>
</evidence>
<evidence type="ECO:0000256" key="8">
    <source>
        <dbReference type="PROSITE-ProRule" id="PRU01360"/>
    </source>
</evidence>
<dbReference type="AlphaFoldDB" id="A0AAE3QLY6"/>
<dbReference type="InterPro" id="IPR012910">
    <property type="entry name" value="Plug_dom"/>
</dbReference>